<sequence length="307" mass="34227">MKKGWLITIGVLLLVGIGGYLYYNKLKSNAQAEGGRYDGTLKPRLELSRLTLTNITDDAVSMSMQMLIDNPLPIGFKARKVDYTLYIDNEEVAKDAYDKTIDVKAQDSTLLSLPVKLYTNKMLGVLKRLEAAGTDSTDYRIRTTFDLDIPIAGERTFTISQSVRGPVFYLPEFKVADIDLGRFGLNRTDVSARLVCTNKNKIPFNITDTHYSVTIDGKQIAEGDQPEPILIKAQGSTPFVIPMTVKPGESLGLLPKMLFNKKNTPVEVAFRCKILDKSNDPMFKESKIVTTIKGNLADFMKLKSLNQ</sequence>
<evidence type="ECO:0000313" key="5">
    <source>
        <dbReference type="Proteomes" id="UP000606008"/>
    </source>
</evidence>
<accession>A0ABX0QFY1</accession>
<feature type="domain" description="Water stress and hypersensitive response" evidence="3">
    <location>
        <begin position="173"/>
        <end position="295"/>
    </location>
</feature>
<dbReference type="Proteomes" id="UP000606008">
    <property type="component" value="Unassembled WGS sequence"/>
</dbReference>
<protein>
    <submittedName>
        <fullName evidence="4">LEA type 2 family protein</fullName>
    </submittedName>
</protein>
<dbReference type="InterPro" id="IPR045043">
    <property type="entry name" value="Lea14-like"/>
</dbReference>
<comment type="similarity">
    <text evidence="1">Belongs to the LEA type 2 family.</text>
</comment>
<evidence type="ECO:0000313" key="4">
    <source>
        <dbReference type="EMBL" id="NID08984.1"/>
    </source>
</evidence>
<evidence type="ECO:0000256" key="1">
    <source>
        <dbReference type="ARBA" id="ARBA00005960"/>
    </source>
</evidence>
<keyword evidence="2" id="KW-1133">Transmembrane helix</keyword>
<dbReference type="Gene3D" id="2.60.40.1820">
    <property type="match status" value="2"/>
</dbReference>
<comment type="caution">
    <text evidence="4">The sequence shown here is derived from an EMBL/GenBank/DDBJ whole genome shotgun (WGS) entry which is preliminary data.</text>
</comment>
<dbReference type="InterPro" id="IPR013990">
    <property type="entry name" value="WHy-dom"/>
</dbReference>
<keyword evidence="5" id="KW-1185">Reference proteome</keyword>
<dbReference type="SUPFAM" id="SSF117070">
    <property type="entry name" value="LEA14-like"/>
    <property type="match status" value="2"/>
</dbReference>
<evidence type="ECO:0000256" key="2">
    <source>
        <dbReference type="SAM" id="Phobius"/>
    </source>
</evidence>
<name>A0ABX0QFY1_9BACT</name>
<evidence type="ECO:0000259" key="3">
    <source>
        <dbReference type="SMART" id="SM00769"/>
    </source>
</evidence>
<keyword evidence="2" id="KW-0812">Transmembrane</keyword>
<dbReference type="InterPro" id="IPR004864">
    <property type="entry name" value="LEA_2"/>
</dbReference>
<reference evidence="4" key="1">
    <citation type="submission" date="2024-05" db="EMBL/GenBank/DDBJ databases">
        <authorList>
            <person name="Jung D.-H."/>
        </authorList>
    </citation>
    <scope>NUCLEOTIDE SEQUENCE</scope>
    <source>
        <strain evidence="4">JA-25</strain>
    </source>
</reference>
<dbReference type="SMART" id="SM00769">
    <property type="entry name" value="WHy"/>
    <property type="match status" value="2"/>
</dbReference>
<feature type="transmembrane region" description="Helical" evidence="2">
    <location>
        <begin position="6"/>
        <end position="23"/>
    </location>
</feature>
<dbReference type="PANTHER" id="PTHR31459:SF2">
    <property type="entry name" value="OS03G0843300 PROTEIN"/>
    <property type="match status" value="1"/>
</dbReference>
<feature type="domain" description="Water stress and hypersensitive response" evidence="3">
    <location>
        <begin position="45"/>
        <end position="163"/>
    </location>
</feature>
<dbReference type="EMBL" id="WAEL01000001">
    <property type="protein sequence ID" value="NID08984.1"/>
    <property type="molecule type" value="Genomic_DNA"/>
</dbReference>
<dbReference type="PANTHER" id="PTHR31459">
    <property type="match status" value="1"/>
</dbReference>
<dbReference type="Pfam" id="PF03168">
    <property type="entry name" value="LEA_2"/>
    <property type="match status" value="2"/>
</dbReference>
<proteinExistence type="inferred from homology"/>
<organism evidence="4 5">
    <name type="scientific">Fibrivirga algicola</name>
    <dbReference type="NCBI Taxonomy" id="2950420"/>
    <lineage>
        <taxon>Bacteria</taxon>
        <taxon>Pseudomonadati</taxon>
        <taxon>Bacteroidota</taxon>
        <taxon>Cytophagia</taxon>
        <taxon>Cytophagales</taxon>
        <taxon>Spirosomataceae</taxon>
        <taxon>Fibrivirga</taxon>
    </lineage>
</organism>
<gene>
    <name evidence="4" type="ORF">F7231_02260</name>
</gene>
<keyword evidence="2" id="KW-0472">Membrane</keyword>
<dbReference type="RefSeq" id="WP_166690757.1">
    <property type="nucleotide sequence ID" value="NZ_WAEL01000001.1"/>
</dbReference>